<evidence type="ECO:0000256" key="3">
    <source>
        <dbReference type="ARBA" id="ARBA00022576"/>
    </source>
</evidence>
<dbReference type="InterPro" id="IPR005814">
    <property type="entry name" value="Aminotrans_3"/>
</dbReference>
<dbReference type="Gene3D" id="3.90.1150.10">
    <property type="entry name" value="Aspartate Aminotransferase, domain 1"/>
    <property type="match status" value="1"/>
</dbReference>
<accession>A0ABN9SKW0</accession>
<evidence type="ECO:0000313" key="8">
    <source>
        <dbReference type="EMBL" id="CAK0832397.1"/>
    </source>
</evidence>
<comment type="cofactor">
    <cofactor evidence="1">
        <name>pyridoxal 5'-phosphate</name>
        <dbReference type="ChEBI" id="CHEBI:597326"/>
    </cofactor>
</comment>
<dbReference type="PROSITE" id="PS00600">
    <property type="entry name" value="AA_TRANSFER_CLASS_3"/>
    <property type="match status" value="1"/>
</dbReference>
<sequence length="544" mass="55558">MEGDGVLLLVPSAAILATHLEPRPSAPASFCMTAAGSLQGFTWPLLPGPPQPAAATHQAVLLLSGAAVGAALCLALGRGSRRRSHRLRGDELPSLRTKIPGPQSIALVDRLARHECPAITARRARRACALGSASADPIVWRAARGACVLDVDGNVFVDVTSGFGVAALGHARAAVCDALTRQAAVPLLHAMGDAFADETRIALLEELCAFVGHGMDKAILGCSGADAVQAALKTAALATGRSGVLAFSGGYHGLAHGALAPTAYKQDAQSAAAHHHNPQPGPSSSPGVQEAFRAPFAEQLGEHVRFAEFGALPLPPLDGVGAVLLEPIQGRGGIREPPPGWLSAVRAACDAAGALLVYDEIYSGFGRTGAWFAWQALDGPAPDLLCVGKAMAGGFPVSACLGTRAAMDAWGASRGESLHTQTFLGNPMGCAMARAALRELRALDAPALARQQGGALRDALAAAGFARSSVRGRGLMLALALVDPLHAMAALQQRGVIALPCGDGADFALAIVPPLTITGAQMRAVAAALRSGEDEREAAGRGEP</sequence>
<dbReference type="InterPro" id="IPR015421">
    <property type="entry name" value="PyrdxlP-dep_Trfase_major"/>
</dbReference>
<dbReference type="Gene3D" id="3.40.640.10">
    <property type="entry name" value="Type I PLP-dependent aspartate aminotransferase-like (Major domain)"/>
    <property type="match status" value="1"/>
</dbReference>
<keyword evidence="3" id="KW-0032">Aminotransferase</keyword>
<dbReference type="PANTHER" id="PTHR11986:SF79">
    <property type="entry name" value="ACETYLORNITHINE AMINOTRANSFERASE, MITOCHONDRIAL"/>
    <property type="match status" value="1"/>
</dbReference>
<dbReference type="InterPro" id="IPR049704">
    <property type="entry name" value="Aminotrans_3_PPA_site"/>
</dbReference>
<proteinExistence type="inferred from homology"/>
<evidence type="ECO:0000256" key="2">
    <source>
        <dbReference type="ARBA" id="ARBA00008954"/>
    </source>
</evidence>
<keyword evidence="5 6" id="KW-0663">Pyridoxal phosphate</keyword>
<dbReference type="InterPro" id="IPR015422">
    <property type="entry name" value="PyrdxlP-dep_Trfase_small"/>
</dbReference>
<dbReference type="Pfam" id="PF00202">
    <property type="entry name" value="Aminotran_3"/>
    <property type="match status" value="1"/>
</dbReference>
<evidence type="ECO:0000256" key="6">
    <source>
        <dbReference type="RuleBase" id="RU003560"/>
    </source>
</evidence>
<dbReference type="InterPro" id="IPR015424">
    <property type="entry name" value="PyrdxlP-dep_Trfase"/>
</dbReference>
<keyword evidence="4" id="KW-0808">Transferase</keyword>
<dbReference type="InterPro" id="IPR050103">
    <property type="entry name" value="Class-III_PLP-dep_AT"/>
</dbReference>
<protein>
    <recommendedName>
        <fullName evidence="10">Acetylornithine transaminase</fullName>
    </recommendedName>
</protein>
<comment type="caution">
    <text evidence="8">The sequence shown here is derived from an EMBL/GenBank/DDBJ whole genome shotgun (WGS) entry which is preliminary data.</text>
</comment>
<feature type="region of interest" description="Disordered" evidence="7">
    <location>
        <begin position="266"/>
        <end position="289"/>
    </location>
</feature>
<dbReference type="SUPFAM" id="SSF53383">
    <property type="entry name" value="PLP-dependent transferases"/>
    <property type="match status" value="1"/>
</dbReference>
<evidence type="ECO:0000256" key="5">
    <source>
        <dbReference type="ARBA" id="ARBA00022898"/>
    </source>
</evidence>
<organism evidence="8 9">
    <name type="scientific">Prorocentrum cordatum</name>
    <dbReference type="NCBI Taxonomy" id="2364126"/>
    <lineage>
        <taxon>Eukaryota</taxon>
        <taxon>Sar</taxon>
        <taxon>Alveolata</taxon>
        <taxon>Dinophyceae</taxon>
        <taxon>Prorocentrales</taxon>
        <taxon>Prorocentraceae</taxon>
        <taxon>Prorocentrum</taxon>
    </lineage>
</organism>
<evidence type="ECO:0000256" key="4">
    <source>
        <dbReference type="ARBA" id="ARBA00022679"/>
    </source>
</evidence>
<evidence type="ECO:0000256" key="7">
    <source>
        <dbReference type="SAM" id="MobiDB-lite"/>
    </source>
</evidence>
<gene>
    <name evidence="8" type="ORF">PCOR1329_LOCUS30421</name>
</gene>
<dbReference type="EMBL" id="CAUYUJ010011681">
    <property type="protein sequence ID" value="CAK0832397.1"/>
    <property type="molecule type" value="Genomic_DNA"/>
</dbReference>
<keyword evidence="9" id="KW-1185">Reference proteome</keyword>
<evidence type="ECO:0008006" key="10">
    <source>
        <dbReference type="Google" id="ProtNLM"/>
    </source>
</evidence>
<name>A0ABN9SKW0_9DINO</name>
<dbReference type="PANTHER" id="PTHR11986">
    <property type="entry name" value="AMINOTRANSFERASE CLASS III"/>
    <property type="match status" value="1"/>
</dbReference>
<dbReference type="CDD" id="cd00610">
    <property type="entry name" value="OAT_like"/>
    <property type="match status" value="1"/>
</dbReference>
<comment type="similarity">
    <text evidence="2 6">Belongs to the class-III pyridoxal-phosphate-dependent aminotransferase family.</text>
</comment>
<evidence type="ECO:0000313" key="9">
    <source>
        <dbReference type="Proteomes" id="UP001189429"/>
    </source>
</evidence>
<reference evidence="8" key="1">
    <citation type="submission" date="2023-10" db="EMBL/GenBank/DDBJ databases">
        <authorList>
            <person name="Chen Y."/>
            <person name="Shah S."/>
            <person name="Dougan E. K."/>
            <person name="Thang M."/>
            <person name="Chan C."/>
        </authorList>
    </citation>
    <scope>NUCLEOTIDE SEQUENCE [LARGE SCALE GENOMIC DNA]</scope>
</reference>
<dbReference type="Proteomes" id="UP001189429">
    <property type="component" value="Unassembled WGS sequence"/>
</dbReference>
<evidence type="ECO:0000256" key="1">
    <source>
        <dbReference type="ARBA" id="ARBA00001933"/>
    </source>
</evidence>